<sequence>MPLGPTATRGDHRSGVAPRSGHPAVRRPQAQSPAPPAVRPPPTEDRPPTPTPERISAAAARHLCPRGPARPVASAPVPPPGRSSGCPSRPRPSETLRGLYPVERISIASKICAEVCFHKIPYEVVESLDLLWSEVL</sequence>
<accession>A0A8J6BYT9</accession>
<organism evidence="2 3">
    <name type="scientific">Zizania palustris</name>
    <name type="common">Northern wild rice</name>
    <dbReference type="NCBI Taxonomy" id="103762"/>
    <lineage>
        <taxon>Eukaryota</taxon>
        <taxon>Viridiplantae</taxon>
        <taxon>Streptophyta</taxon>
        <taxon>Embryophyta</taxon>
        <taxon>Tracheophyta</taxon>
        <taxon>Spermatophyta</taxon>
        <taxon>Magnoliopsida</taxon>
        <taxon>Liliopsida</taxon>
        <taxon>Poales</taxon>
        <taxon>Poaceae</taxon>
        <taxon>BOP clade</taxon>
        <taxon>Oryzoideae</taxon>
        <taxon>Oryzeae</taxon>
        <taxon>Zizaniinae</taxon>
        <taxon>Zizania</taxon>
    </lineage>
</organism>
<name>A0A8J6BYT9_ZIZPA</name>
<feature type="compositionally biased region" description="Low complexity" evidence="1">
    <location>
        <begin position="65"/>
        <end position="75"/>
    </location>
</feature>
<evidence type="ECO:0000256" key="1">
    <source>
        <dbReference type="SAM" id="MobiDB-lite"/>
    </source>
</evidence>
<feature type="region of interest" description="Disordered" evidence="1">
    <location>
        <begin position="1"/>
        <end position="94"/>
    </location>
</feature>
<dbReference type="EMBL" id="JAAALK010000079">
    <property type="protein sequence ID" value="KAG8096910.1"/>
    <property type="molecule type" value="Genomic_DNA"/>
</dbReference>
<proteinExistence type="predicted"/>
<evidence type="ECO:0000313" key="3">
    <source>
        <dbReference type="Proteomes" id="UP000729402"/>
    </source>
</evidence>
<protein>
    <submittedName>
        <fullName evidence="2">Uncharacterized protein</fullName>
    </submittedName>
</protein>
<reference evidence="2" key="2">
    <citation type="submission" date="2021-02" db="EMBL/GenBank/DDBJ databases">
        <authorList>
            <person name="Kimball J.A."/>
            <person name="Haas M.W."/>
            <person name="Macchietto M."/>
            <person name="Kono T."/>
            <person name="Duquette J."/>
            <person name="Shao M."/>
        </authorList>
    </citation>
    <scope>NUCLEOTIDE SEQUENCE</scope>
    <source>
        <tissue evidence="2">Fresh leaf tissue</tissue>
    </source>
</reference>
<dbReference type="AlphaFoldDB" id="A0A8J6BYT9"/>
<keyword evidence="3" id="KW-1185">Reference proteome</keyword>
<dbReference type="Proteomes" id="UP000729402">
    <property type="component" value="Unassembled WGS sequence"/>
</dbReference>
<reference evidence="2" key="1">
    <citation type="journal article" date="2021" name="bioRxiv">
        <title>Whole Genome Assembly and Annotation of Northern Wild Rice, Zizania palustris L., Supports a Whole Genome Duplication in the Zizania Genus.</title>
        <authorList>
            <person name="Haas M."/>
            <person name="Kono T."/>
            <person name="Macchietto M."/>
            <person name="Millas R."/>
            <person name="McGilp L."/>
            <person name="Shao M."/>
            <person name="Duquette J."/>
            <person name="Hirsch C.N."/>
            <person name="Kimball J."/>
        </authorList>
    </citation>
    <scope>NUCLEOTIDE SEQUENCE</scope>
    <source>
        <tissue evidence="2">Fresh leaf tissue</tissue>
    </source>
</reference>
<gene>
    <name evidence="2" type="ORF">GUJ93_ZPchr0013g36897</name>
</gene>
<evidence type="ECO:0000313" key="2">
    <source>
        <dbReference type="EMBL" id="KAG8096910.1"/>
    </source>
</evidence>
<comment type="caution">
    <text evidence="2">The sequence shown here is derived from an EMBL/GenBank/DDBJ whole genome shotgun (WGS) entry which is preliminary data.</text>
</comment>